<keyword evidence="2" id="KW-1185">Reference proteome</keyword>
<evidence type="ECO:0000313" key="2">
    <source>
        <dbReference type="Proteomes" id="UP001220256"/>
    </source>
</evidence>
<gene>
    <name evidence="1" type="ORF">N7505_006818</name>
</gene>
<organism evidence="1 2">
    <name type="scientific">Penicillium chrysogenum</name>
    <name type="common">Penicillium notatum</name>
    <dbReference type="NCBI Taxonomy" id="5076"/>
    <lineage>
        <taxon>Eukaryota</taxon>
        <taxon>Fungi</taxon>
        <taxon>Dikarya</taxon>
        <taxon>Ascomycota</taxon>
        <taxon>Pezizomycotina</taxon>
        <taxon>Eurotiomycetes</taxon>
        <taxon>Eurotiomycetidae</taxon>
        <taxon>Eurotiales</taxon>
        <taxon>Aspergillaceae</taxon>
        <taxon>Penicillium</taxon>
        <taxon>Penicillium chrysogenum species complex</taxon>
    </lineage>
</organism>
<accession>A0ABQ8WM16</accession>
<protein>
    <submittedName>
        <fullName evidence="1">Uncharacterized protein</fullName>
    </submittedName>
</protein>
<dbReference type="EMBL" id="JAPVEB010000003">
    <property type="protein sequence ID" value="KAJ5271060.1"/>
    <property type="molecule type" value="Genomic_DNA"/>
</dbReference>
<name>A0ABQ8WM16_PENCH</name>
<evidence type="ECO:0000313" key="1">
    <source>
        <dbReference type="EMBL" id="KAJ5271060.1"/>
    </source>
</evidence>
<comment type="caution">
    <text evidence="1">The sequence shown here is derived from an EMBL/GenBank/DDBJ whole genome shotgun (WGS) entry which is preliminary data.</text>
</comment>
<sequence>MVENRPVIAIPPDELDLVHIRLLADRVTQRNNARAKNIRASAGIRISYTQLAAEPGGHHIR</sequence>
<reference evidence="1 2" key="1">
    <citation type="journal article" date="2023" name="IMA Fungus">
        <title>Comparative genomic study of the Penicillium genus elucidates a diverse pangenome and 15 lateral gene transfer events.</title>
        <authorList>
            <person name="Petersen C."/>
            <person name="Sorensen T."/>
            <person name="Nielsen M.R."/>
            <person name="Sondergaard T.E."/>
            <person name="Sorensen J.L."/>
            <person name="Fitzpatrick D.A."/>
            <person name="Frisvad J.C."/>
            <person name="Nielsen K.L."/>
        </authorList>
    </citation>
    <scope>NUCLEOTIDE SEQUENCE [LARGE SCALE GENOMIC DNA]</scope>
    <source>
        <strain evidence="1 2">IBT 3361</strain>
    </source>
</reference>
<dbReference type="Proteomes" id="UP001220256">
    <property type="component" value="Unassembled WGS sequence"/>
</dbReference>
<proteinExistence type="predicted"/>